<protein>
    <submittedName>
        <fullName evidence="3">Uncharacterized protein</fullName>
    </submittedName>
</protein>
<comment type="caution">
    <text evidence="3">The sequence shown here is derived from an EMBL/GenBank/DDBJ whole genome shotgun (WGS) entry which is preliminary data.</text>
</comment>
<dbReference type="InParanoid" id="A0A1C7NKD1"/>
<dbReference type="Proteomes" id="UP000093000">
    <property type="component" value="Unassembled WGS sequence"/>
</dbReference>
<feature type="chain" id="PRO_5012881810" evidence="2">
    <location>
        <begin position="16"/>
        <end position="373"/>
    </location>
</feature>
<keyword evidence="1" id="KW-0812">Transmembrane</keyword>
<evidence type="ECO:0000313" key="4">
    <source>
        <dbReference type="Proteomes" id="UP000093000"/>
    </source>
</evidence>
<sequence length="373" mass="41107">MKALLSFLIGASVVAYSTYDMLGSADPWASKLLDICFDHDNKEKLGANRVVYTSVFSLLDRTICFYNNFNQSALHDILGAPLSRLMIGAFGTAYALMAFEGSRFGFKHTLLMAFPIFGLLANLFGMYAVFNLMWIPLCIHYQNKAHQQAPSRKSSTWVISLPEAYGILLAIVLGYFVPGAILASPLVPEDSRLEQELLAIWLVLPIIIVPAISFCQTLFRKLGSPVDAVADAALKERLYAAEGKDALERSYLFLGILNMILYFGTYLTVAHQGIRVWDSLMLLLDAPKSLPAGIPFEDLGKLLATRTVLVDLLVLAVGFIFWATLQSGFIVGAVVALITPIVGPAAAISFYSYYREDTLESFVNKSTDEDKNK</sequence>
<feature type="transmembrane region" description="Helical" evidence="1">
    <location>
        <begin position="303"/>
        <end position="323"/>
    </location>
</feature>
<feature type="transmembrane region" description="Helical" evidence="1">
    <location>
        <begin position="251"/>
        <end position="269"/>
    </location>
</feature>
<organism evidence="3 4">
    <name type="scientific">Choanephora cucurbitarum</name>
    <dbReference type="NCBI Taxonomy" id="101091"/>
    <lineage>
        <taxon>Eukaryota</taxon>
        <taxon>Fungi</taxon>
        <taxon>Fungi incertae sedis</taxon>
        <taxon>Mucoromycota</taxon>
        <taxon>Mucoromycotina</taxon>
        <taxon>Mucoromycetes</taxon>
        <taxon>Mucorales</taxon>
        <taxon>Mucorineae</taxon>
        <taxon>Choanephoraceae</taxon>
        <taxon>Choanephoroideae</taxon>
        <taxon>Choanephora</taxon>
    </lineage>
</organism>
<name>A0A1C7NKD1_9FUNG</name>
<keyword evidence="1" id="KW-0472">Membrane</keyword>
<keyword evidence="2" id="KW-0732">Signal</keyword>
<evidence type="ECO:0000313" key="3">
    <source>
        <dbReference type="EMBL" id="OBZ89603.1"/>
    </source>
</evidence>
<evidence type="ECO:0000256" key="1">
    <source>
        <dbReference type="SAM" id="Phobius"/>
    </source>
</evidence>
<proteinExistence type="predicted"/>
<dbReference type="EMBL" id="LUGH01000087">
    <property type="protein sequence ID" value="OBZ89603.1"/>
    <property type="molecule type" value="Genomic_DNA"/>
</dbReference>
<keyword evidence="1" id="KW-1133">Transmembrane helix</keyword>
<dbReference type="AlphaFoldDB" id="A0A1C7NKD1"/>
<feature type="transmembrane region" description="Helical" evidence="1">
    <location>
        <begin position="329"/>
        <end position="354"/>
    </location>
</feature>
<feature type="signal peptide" evidence="2">
    <location>
        <begin position="1"/>
        <end position="15"/>
    </location>
</feature>
<feature type="transmembrane region" description="Helical" evidence="1">
    <location>
        <begin position="109"/>
        <end position="130"/>
    </location>
</feature>
<gene>
    <name evidence="3" type="ORF">A0J61_02355</name>
</gene>
<evidence type="ECO:0000256" key="2">
    <source>
        <dbReference type="SAM" id="SignalP"/>
    </source>
</evidence>
<accession>A0A1C7NKD1</accession>
<feature type="transmembrane region" description="Helical" evidence="1">
    <location>
        <begin position="198"/>
        <end position="219"/>
    </location>
</feature>
<reference evidence="3 4" key="1">
    <citation type="submission" date="2016-03" db="EMBL/GenBank/DDBJ databases">
        <title>Choanephora cucurbitarum.</title>
        <authorList>
            <person name="Min B."/>
            <person name="Park H."/>
            <person name="Park J.-H."/>
            <person name="Shin H.-D."/>
            <person name="Choi I.-G."/>
        </authorList>
    </citation>
    <scope>NUCLEOTIDE SEQUENCE [LARGE SCALE GENOMIC DNA]</scope>
    <source>
        <strain evidence="3 4">KUS-F28377</strain>
    </source>
</reference>
<dbReference type="STRING" id="101091.A0A1C7NKD1"/>
<feature type="transmembrane region" description="Helical" evidence="1">
    <location>
        <begin position="164"/>
        <end position="186"/>
    </location>
</feature>
<dbReference type="OrthoDB" id="2281895at2759"/>
<keyword evidence="4" id="KW-1185">Reference proteome</keyword>